<evidence type="ECO:0000256" key="1">
    <source>
        <dbReference type="SAM" id="MobiDB-lite"/>
    </source>
</evidence>
<feature type="compositionally biased region" description="Low complexity" evidence="1">
    <location>
        <begin position="74"/>
        <end position="88"/>
    </location>
</feature>
<dbReference type="RefSeq" id="WP_243066357.1">
    <property type="nucleotide sequence ID" value="NZ_JAIVFK010000034.1"/>
</dbReference>
<evidence type="ECO:0000313" key="4">
    <source>
        <dbReference type="Proteomes" id="UP001139104"/>
    </source>
</evidence>
<feature type="region of interest" description="Disordered" evidence="1">
    <location>
        <begin position="56"/>
        <end position="97"/>
    </location>
</feature>
<feature type="compositionally biased region" description="Basic and acidic residues" evidence="1">
    <location>
        <begin position="137"/>
        <end position="146"/>
    </location>
</feature>
<dbReference type="InterPro" id="IPR006837">
    <property type="entry name" value="Divergent_DAC"/>
</dbReference>
<feature type="region of interest" description="Disordered" evidence="1">
    <location>
        <begin position="1"/>
        <end position="23"/>
    </location>
</feature>
<accession>A0ABS9Z3Z1</accession>
<evidence type="ECO:0000256" key="2">
    <source>
        <dbReference type="SAM" id="Phobius"/>
    </source>
</evidence>
<dbReference type="SUPFAM" id="SSF88713">
    <property type="entry name" value="Glycoside hydrolase/deacetylase"/>
    <property type="match status" value="1"/>
</dbReference>
<dbReference type="PANTHER" id="PTHR30105:SF2">
    <property type="entry name" value="DIVERGENT POLYSACCHARIDE DEACETYLASE SUPERFAMILY"/>
    <property type="match status" value="1"/>
</dbReference>
<keyword evidence="2" id="KW-1133">Transmembrane helix</keyword>
<dbReference type="InterPro" id="IPR011330">
    <property type="entry name" value="Glyco_hydro/deAcase_b/a-brl"/>
</dbReference>
<dbReference type="Gene3D" id="3.20.20.370">
    <property type="entry name" value="Glycoside hydrolase/deacetylase"/>
    <property type="match status" value="1"/>
</dbReference>
<dbReference type="CDD" id="cd10936">
    <property type="entry name" value="CE4_DAC2"/>
    <property type="match status" value="1"/>
</dbReference>
<keyword evidence="2" id="KW-0812">Transmembrane</keyword>
<gene>
    <name evidence="3" type="ORF">K2U94_06125</name>
</gene>
<proteinExistence type="predicted"/>
<protein>
    <submittedName>
        <fullName evidence="3">Divergent polysaccharide deacetylase family protein</fullName>
    </submittedName>
</protein>
<keyword evidence="4" id="KW-1185">Reference proteome</keyword>
<feature type="compositionally biased region" description="Pro residues" evidence="1">
    <location>
        <begin position="63"/>
        <end position="73"/>
    </location>
</feature>
<sequence length="406" mass="41830">MLDDLDRPLGQDRKPPPDPGQSPFRIGALALGFVVAVAGGVYLFSARNDASSGEPEAVAVIQPAPPAPSPTPAPAAQVGAQVGAAQDGAAHDDASGASSQIAIESGVKVVRGNAGAPGALIIHVPDAGDSAPLPPAPDRRLVEKSRFGPLPRRSRNGATPAQVYARPLSLQPAFKPGTPRVAILVGGMGLDVAATESAIQRLPGAVSLAFAPYGAEVQHQAAEARAAGHEILLQTPMEPFNSADSPGPHVLRVGNGAKALDDLHWQMGRFTGYIGLVNFLGGRYTADQAATQLLMKDLAERGLDYVDDGSSPQSLAKDVAIANGVGFAKADLRLDASRDPASIDAALFRLETLARQNGVAIGFAAGLPDSIERIARFAADLKKRGVALIPVSAAIQAEALVSKEKR</sequence>
<dbReference type="PANTHER" id="PTHR30105">
    <property type="entry name" value="UNCHARACTERIZED YIBQ-RELATED"/>
    <property type="match status" value="1"/>
</dbReference>
<dbReference type="EMBL" id="JAIVFP010000001">
    <property type="protein sequence ID" value="MCI4682338.1"/>
    <property type="molecule type" value="Genomic_DNA"/>
</dbReference>
<dbReference type="Pfam" id="PF04748">
    <property type="entry name" value="Polysacc_deac_2"/>
    <property type="match status" value="1"/>
</dbReference>
<feature type="compositionally biased region" description="Basic and acidic residues" evidence="1">
    <location>
        <begin position="1"/>
        <end position="16"/>
    </location>
</feature>
<organism evidence="3 4">
    <name type="scientific">Candidatus Rhodoblastus alkanivorans</name>
    <dbReference type="NCBI Taxonomy" id="2954117"/>
    <lineage>
        <taxon>Bacteria</taxon>
        <taxon>Pseudomonadati</taxon>
        <taxon>Pseudomonadota</taxon>
        <taxon>Alphaproteobacteria</taxon>
        <taxon>Hyphomicrobiales</taxon>
        <taxon>Rhodoblastaceae</taxon>
        <taxon>Rhodoblastus</taxon>
    </lineage>
</organism>
<feature type="region of interest" description="Disordered" evidence="1">
    <location>
        <begin position="124"/>
        <end position="162"/>
    </location>
</feature>
<evidence type="ECO:0000313" key="3">
    <source>
        <dbReference type="EMBL" id="MCI4682338.1"/>
    </source>
</evidence>
<dbReference type="Proteomes" id="UP001139104">
    <property type="component" value="Unassembled WGS sequence"/>
</dbReference>
<keyword evidence="2" id="KW-0472">Membrane</keyword>
<name>A0ABS9Z3Z1_9HYPH</name>
<feature type="transmembrane region" description="Helical" evidence="2">
    <location>
        <begin position="24"/>
        <end position="44"/>
    </location>
</feature>
<reference evidence="3" key="1">
    <citation type="journal article" date="2022" name="ISME J.">
        <title>Identification of active gaseous-alkane degraders at natural gas seeps.</title>
        <authorList>
            <person name="Farhan Ul Haque M."/>
            <person name="Hernandez M."/>
            <person name="Crombie A.T."/>
            <person name="Murrell J.C."/>
        </authorList>
    </citation>
    <scope>NUCLEOTIDE SEQUENCE</scope>
    <source>
        <strain evidence="3">PC2</strain>
    </source>
</reference>
<comment type="caution">
    <text evidence="3">The sequence shown here is derived from an EMBL/GenBank/DDBJ whole genome shotgun (WGS) entry which is preliminary data.</text>
</comment>